<dbReference type="Pfam" id="PF10458">
    <property type="entry name" value="Val_tRNA-synt_C"/>
    <property type="match status" value="1"/>
</dbReference>
<evidence type="ECO:0000256" key="7">
    <source>
        <dbReference type="ARBA" id="ARBA00023146"/>
    </source>
</evidence>
<sequence length="1243" mass="140489">MFLMSLPEMAALFVSPHPDDFRSLLALVAAEFCSSRPQTLTEEPPASLNARSRPTLVLGARDGDAVLSGASAVSWYLADQGKRAGGDAKQQSQVWQWLSFADNELTPVSCLQQSSRAELIRVLKVLDKALEPRTFLVGESITLADMAVATAVLLPFKYPSDRKVLTNVTRWFTTCTNQPQFLKVLGKITLSAIASPDGDPIFFMFPPTGPPKTEAQLKKDAKKKEKLEKFQQKKEMEAKKKTQPSTEAKPEKKELEVISYSVPTAPGEKKDVISPLPDSYSPQYVEAAWYPWWEKQGFFKPEYGRKSISDPNPHGIFMMCIPPPNVTGSLHLGHALTNAIQDSLTRWHRMRGETTLWNPGCDHAGIATQVVVEKKLMRERGMSRHDLGRENFIQEVWQWKNEKGDRIYHQLKKLGSSLDWDRACFTMDPKLSYAVQEAFIRMHDEGVIYRSKRLVNWSCTLNSAISDIEVDKKELTGRTLLPVPGYKEKVEFGVLVSFAYKVDGSVIVATTRIETMLGDTAVAVHPDDSRYQHLKGKIVLHPFCDRKLPIVFDDFVDMSFGTGAVKITPAHDHNDYEVGERHNLAFINILDENGLLINVPPPFLGMKRFEARKAVLQALKDRGQFIEIKDNAMVVPVCSRSKDIVEPLLKPQWYVDCKDMGKQAADAVREGRLKIIPDLHLKTWFNWLDNIRDWCISRQLWWGHRIPAYFITVSDAAVKPGEDMDGHYWVSGKSSEEAREKAAKRFNVSADKITLRQDEDVLDTWFSSGIFPFSIFGWPNETQDLNVFYPGTLLETGHDILFFWVARMVMMGLKLTGKLPFKEVYLHAVVRDAHGRKMSKSLGNVIDPLDVITGISLEGLHALLMDSNLDPLEVEKAKQGQTSDYPNGIPECGTDALRFALCAYTSQGRDINLDVNRILGYRHFCNKLWNAVKFAMKTLGDDFVPSEKAQLCGEESVSDRWILSRLSAAVGVCDAGFKSYEFPTITTAIYNFWLYELCDVYLESVKPVFSKSEEDGTVQRLVCRQTLYTCLEVGLRLVSPVMPFVSEELYQRLPRRRPQSDPPSICVTPYPDTEEFCWHSAEVDRDMEFVMTVIKTIRSLRSDYNMNKTKADCYLQCIDAATVSLVQKNSLQIQTLSYSQAVIALTANQAVPGGCAVAIASDRCTVNLMLKGLIDVEKEVAKLTTKKGDLEKQIEKLREKMAKSDYKEKVPVKVQEQDAEKLRQSQTELEKVKEATDNFRKMM</sequence>
<dbReference type="PANTHER" id="PTHR11946:SF109">
    <property type="entry name" value="VALINE--TRNA LIGASE"/>
    <property type="match status" value="1"/>
</dbReference>
<evidence type="ECO:0000256" key="10">
    <source>
        <dbReference type="ARBA" id="ARBA00052812"/>
    </source>
</evidence>
<dbReference type="InterPro" id="IPR004046">
    <property type="entry name" value="GST_C"/>
</dbReference>
<evidence type="ECO:0000256" key="3">
    <source>
        <dbReference type="ARBA" id="ARBA00022598"/>
    </source>
</evidence>
<dbReference type="FunFam" id="1.10.730.10:FF:000015">
    <property type="entry name" value="Valine--tRNA ligase"/>
    <property type="match status" value="1"/>
</dbReference>
<reference evidence="15" key="2">
    <citation type="submission" date="2025-09" db="UniProtKB">
        <authorList>
            <consortium name="Ensembl"/>
        </authorList>
    </citation>
    <scope>IDENTIFICATION</scope>
</reference>
<evidence type="ECO:0000256" key="13">
    <source>
        <dbReference type="SAM" id="MobiDB-lite"/>
    </source>
</evidence>
<dbReference type="SUPFAM" id="SSF47323">
    <property type="entry name" value="Anticodon-binding domain of a subclass of class I aminoacyl-tRNA synthetases"/>
    <property type="match status" value="1"/>
</dbReference>
<dbReference type="InterPro" id="IPR010987">
    <property type="entry name" value="Glutathione-S-Trfase_C-like"/>
</dbReference>
<name>A0A8C2XA38_CYCLU</name>
<evidence type="ECO:0000256" key="5">
    <source>
        <dbReference type="ARBA" id="ARBA00022840"/>
    </source>
</evidence>
<dbReference type="PROSITE" id="PS00178">
    <property type="entry name" value="AA_TRNA_LIGASE_I"/>
    <property type="match status" value="1"/>
</dbReference>
<organism evidence="15 16">
    <name type="scientific">Cyclopterus lumpus</name>
    <name type="common">Lumpsucker</name>
    <dbReference type="NCBI Taxonomy" id="8103"/>
    <lineage>
        <taxon>Eukaryota</taxon>
        <taxon>Metazoa</taxon>
        <taxon>Chordata</taxon>
        <taxon>Craniata</taxon>
        <taxon>Vertebrata</taxon>
        <taxon>Euteleostomi</taxon>
        <taxon>Actinopterygii</taxon>
        <taxon>Neopterygii</taxon>
        <taxon>Teleostei</taxon>
        <taxon>Neoteleostei</taxon>
        <taxon>Acanthomorphata</taxon>
        <taxon>Eupercaria</taxon>
        <taxon>Perciformes</taxon>
        <taxon>Cottioidei</taxon>
        <taxon>Cottales</taxon>
        <taxon>Cyclopteridae</taxon>
        <taxon>Cyclopterus</taxon>
    </lineage>
</organism>
<dbReference type="InterPro" id="IPR036282">
    <property type="entry name" value="Glutathione-S-Trfase_C_sf"/>
</dbReference>
<keyword evidence="5 11" id="KW-0067">ATP-binding</keyword>
<evidence type="ECO:0000313" key="16">
    <source>
        <dbReference type="Proteomes" id="UP000694565"/>
    </source>
</evidence>
<feature type="coiled-coil region" evidence="12">
    <location>
        <begin position="1173"/>
        <end position="1235"/>
    </location>
</feature>
<dbReference type="SUPFAM" id="SSF50677">
    <property type="entry name" value="ValRS/IleRS/LeuRS editing domain"/>
    <property type="match status" value="1"/>
</dbReference>
<dbReference type="InterPro" id="IPR009008">
    <property type="entry name" value="Val/Leu/Ile-tRNA-synth_edit"/>
</dbReference>
<dbReference type="Pfam" id="PF08264">
    <property type="entry name" value="Anticodon_1"/>
    <property type="match status" value="1"/>
</dbReference>
<dbReference type="NCBIfam" id="NF004349">
    <property type="entry name" value="PRK05729.1"/>
    <property type="match status" value="1"/>
</dbReference>
<evidence type="ECO:0000256" key="8">
    <source>
        <dbReference type="ARBA" id="ARBA00024407"/>
    </source>
</evidence>
<dbReference type="SUPFAM" id="SSF52374">
    <property type="entry name" value="Nucleotidylyl transferase"/>
    <property type="match status" value="1"/>
</dbReference>
<dbReference type="InterPro" id="IPR019499">
    <property type="entry name" value="Val-tRNA_synth_tRNA-bd"/>
</dbReference>
<dbReference type="SUPFAM" id="SSF47616">
    <property type="entry name" value="GST C-terminal domain-like"/>
    <property type="match status" value="1"/>
</dbReference>
<evidence type="ECO:0000256" key="4">
    <source>
        <dbReference type="ARBA" id="ARBA00022741"/>
    </source>
</evidence>
<dbReference type="FunFam" id="3.40.50.620:FF:000119">
    <property type="entry name" value="Putative valine--tRNA ligase-like"/>
    <property type="match status" value="1"/>
</dbReference>
<evidence type="ECO:0000256" key="9">
    <source>
        <dbReference type="ARBA" id="ARBA00029936"/>
    </source>
</evidence>
<dbReference type="Proteomes" id="UP000694565">
    <property type="component" value="Unplaced"/>
</dbReference>
<evidence type="ECO:0000256" key="11">
    <source>
        <dbReference type="RuleBase" id="RU363035"/>
    </source>
</evidence>
<dbReference type="GO" id="GO:0004832">
    <property type="term" value="F:valine-tRNA ligase activity"/>
    <property type="evidence" value="ECO:0007669"/>
    <property type="project" value="UniProtKB-EC"/>
</dbReference>
<dbReference type="AlphaFoldDB" id="A0A8C2XA38"/>
<keyword evidence="3 11" id="KW-0436">Ligase</keyword>
<reference evidence="15" key="1">
    <citation type="submission" date="2025-08" db="UniProtKB">
        <authorList>
            <consortium name="Ensembl"/>
        </authorList>
    </citation>
    <scope>IDENTIFICATION</scope>
</reference>
<feature type="domain" description="GST C-terminal" evidence="14">
    <location>
        <begin position="87"/>
        <end position="197"/>
    </location>
</feature>
<dbReference type="FunFam" id="3.40.50.620:FF:000066">
    <property type="entry name" value="valine--tRNA ligase, mitochondrial"/>
    <property type="match status" value="1"/>
</dbReference>
<dbReference type="Gene3D" id="1.10.287.380">
    <property type="entry name" value="Valyl-tRNA synthetase, C-terminal domain"/>
    <property type="match status" value="1"/>
</dbReference>
<dbReference type="Pfam" id="PF00133">
    <property type="entry name" value="tRNA-synt_1"/>
    <property type="match status" value="1"/>
</dbReference>
<protein>
    <recommendedName>
        <fullName evidence="8">Valine--tRNA ligase</fullName>
        <ecNumber evidence="2">6.1.1.9</ecNumber>
    </recommendedName>
    <alternativeName>
        <fullName evidence="9">Valyl-tRNA synthetase</fullName>
    </alternativeName>
</protein>
<comment type="catalytic activity">
    <reaction evidence="10">
        <text>tRNA(Val) + L-valine + ATP = L-valyl-tRNA(Val) + AMP + diphosphate</text>
        <dbReference type="Rhea" id="RHEA:10704"/>
        <dbReference type="Rhea" id="RHEA-COMP:9672"/>
        <dbReference type="Rhea" id="RHEA-COMP:9708"/>
        <dbReference type="ChEBI" id="CHEBI:30616"/>
        <dbReference type="ChEBI" id="CHEBI:33019"/>
        <dbReference type="ChEBI" id="CHEBI:57762"/>
        <dbReference type="ChEBI" id="CHEBI:78442"/>
        <dbReference type="ChEBI" id="CHEBI:78537"/>
        <dbReference type="ChEBI" id="CHEBI:456215"/>
        <dbReference type="EC" id="6.1.1.9"/>
    </reaction>
    <physiologicalReaction direction="left-to-right" evidence="10">
        <dbReference type="Rhea" id="RHEA:10705"/>
    </physiologicalReaction>
</comment>
<feature type="compositionally biased region" description="Basic and acidic residues" evidence="13">
    <location>
        <begin position="231"/>
        <end position="240"/>
    </location>
</feature>
<feature type="region of interest" description="Disordered" evidence="13">
    <location>
        <begin position="231"/>
        <end position="253"/>
    </location>
</feature>
<dbReference type="InterPro" id="IPR014729">
    <property type="entry name" value="Rossmann-like_a/b/a_fold"/>
</dbReference>
<evidence type="ECO:0000256" key="12">
    <source>
        <dbReference type="SAM" id="Coils"/>
    </source>
</evidence>
<dbReference type="SUPFAM" id="SSF46589">
    <property type="entry name" value="tRNA-binding arm"/>
    <property type="match status" value="1"/>
</dbReference>
<dbReference type="PANTHER" id="PTHR11946">
    <property type="entry name" value="VALYL-TRNA SYNTHETASES"/>
    <property type="match status" value="1"/>
</dbReference>
<dbReference type="InterPro" id="IPR002303">
    <property type="entry name" value="Valyl-tRNA_ligase"/>
</dbReference>
<keyword evidence="16" id="KW-1185">Reference proteome</keyword>
<dbReference type="EC" id="6.1.1.9" evidence="2"/>
<dbReference type="PROSITE" id="PS50405">
    <property type="entry name" value="GST_CTER"/>
    <property type="match status" value="1"/>
</dbReference>
<dbReference type="InterPro" id="IPR001412">
    <property type="entry name" value="aa-tRNA-synth_I_CS"/>
</dbReference>
<dbReference type="GO" id="GO:0005829">
    <property type="term" value="C:cytosol"/>
    <property type="evidence" value="ECO:0007669"/>
    <property type="project" value="TreeGrafter"/>
</dbReference>
<evidence type="ECO:0000256" key="2">
    <source>
        <dbReference type="ARBA" id="ARBA00013169"/>
    </source>
</evidence>
<dbReference type="PRINTS" id="PR00986">
    <property type="entry name" value="TRNASYNTHVAL"/>
</dbReference>
<dbReference type="Gene3D" id="1.20.1050.10">
    <property type="match status" value="1"/>
</dbReference>
<dbReference type="CDD" id="cd07962">
    <property type="entry name" value="Anticodon_Ia_Val"/>
    <property type="match status" value="1"/>
</dbReference>
<dbReference type="NCBIfam" id="TIGR00422">
    <property type="entry name" value="valS"/>
    <property type="match status" value="1"/>
</dbReference>
<evidence type="ECO:0000259" key="14">
    <source>
        <dbReference type="PROSITE" id="PS50405"/>
    </source>
</evidence>
<dbReference type="GeneTree" id="ENSGT00940000157775"/>
<dbReference type="InterPro" id="IPR037118">
    <property type="entry name" value="Val-tRNA_synth_C_sf"/>
</dbReference>
<gene>
    <name evidence="15" type="primary">vars1</name>
</gene>
<dbReference type="InterPro" id="IPR010978">
    <property type="entry name" value="tRNA-bd_arm"/>
</dbReference>
<keyword evidence="7 11" id="KW-0030">Aminoacyl-tRNA synthetase</keyword>
<comment type="similarity">
    <text evidence="1 11">Belongs to the class-I aminoacyl-tRNA synthetase family.</text>
</comment>
<dbReference type="HAMAP" id="MF_02004">
    <property type="entry name" value="Val_tRNA_synth_type1"/>
    <property type="match status" value="1"/>
</dbReference>
<evidence type="ECO:0000313" key="15">
    <source>
        <dbReference type="Ensembl" id="ENSCLMP00005014761.1"/>
    </source>
</evidence>
<dbReference type="GO" id="GO:0005524">
    <property type="term" value="F:ATP binding"/>
    <property type="evidence" value="ECO:0007669"/>
    <property type="project" value="UniProtKB-KW"/>
</dbReference>
<proteinExistence type="inferred from homology"/>
<dbReference type="InterPro" id="IPR033705">
    <property type="entry name" value="Anticodon_Ia_Val"/>
</dbReference>
<dbReference type="GO" id="GO:0006438">
    <property type="term" value="P:valyl-tRNA aminoacylation"/>
    <property type="evidence" value="ECO:0007669"/>
    <property type="project" value="InterPro"/>
</dbReference>
<dbReference type="Gene3D" id="1.10.730.10">
    <property type="entry name" value="Isoleucyl-tRNA Synthetase, Domain 1"/>
    <property type="match status" value="1"/>
</dbReference>
<keyword evidence="4 11" id="KW-0547">Nucleotide-binding</keyword>
<dbReference type="CDD" id="cd00817">
    <property type="entry name" value="ValRS_core"/>
    <property type="match status" value="1"/>
</dbReference>
<accession>A0A8C2XA38</accession>
<keyword evidence="6 11" id="KW-0648">Protein biosynthesis</keyword>
<dbReference type="FunFam" id="1.10.287.380:FF:000002">
    <property type="entry name" value="Valine--tRNA ligase"/>
    <property type="match status" value="1"/>
</dbReference>
<dbReference type="Pfam" id="PF00043">
    <property type="entry name" value="GST_C"/>
    <property type="match status" value="1"/>
</dbReference>
<evidence type="ECO:0000256" key="1">
    <source>
        <dbReference type="ARBA" id="ARBA00005594"/>
    </source>
</evidence>
<keyword evidence="12" id="KW-0175">Coiled coil</keyword>
<dbReference type="Ensembl" id="ENSCLMT00005015718.1">
    <property type="protein sequence ID" value="ENSCLMP00005014761.1"/>
    <property type="gene ID" value="ENSCLMG00005006666.1"/>
</dbReference>
<dbReference type="GO" id="GO:0002161">
    <property type="term" value="F:aminoacyl-tRNA deacylase activity"/>
    <property type="evidence" value="ECO:0007669"/>
    <property type="project" value="InterPro"/>
</dbReference>
<evidence type="ECO:0000256" key="6">
    <source>
        <dbReference type="ARBA" id="ARBA00022917"/>
    </source>
</evidence>
<dbReference type="Gene3D" id="3.40.50.620">
    <property type="entry name" value="HUPs"/>
    <property type="match status" value="2"/>
</dbReference>
<dbReference type="InterPro" id="IPR013155">
    <property type="entry name" value="M/V/L/I-tRNA-synth_anticd-bd"/>
</dbReference>
<dbReference type="InterPro" id="IPR009080">
    <property type="entry name" value="tRNAsynth_Ia_anticodon-bd"/>
</dbReference>
<dbReference type="InterPro" id="IPR002300">
    <property type="entry name" value="aa-tRNA-synth_Ia"/>
</dbReference>